<keyword evidence="2" id="KW-0689">Ribosomal protein</keyword>
<sequence>MAEAAKRAVAAAAAPSFKLGKKEVFLPNHVITFLHKPNLPPHEACFKVPLRFTKFDIRDYLWNLYNVEVTKVRSLVQQQALARRHPGTRSVYRPRPLKFMTVELAKPFQWPEAPSNLEPWGHELWKTREELGEKQQEEQIDRARFKGVMKSQQPLSNERKKLAELAKQMIKGEVKWTNDVSLDPKWDKLVAQQETKDVVNAEAVDSTPTKNAV</sequence>
<evidence type="ECO:0000256" key="4">
    <source>
        <dbReference type="ARBA" id="ARBA00039977"/>
    </source>
</evidence>
<dbReference type="EMBL" id="KL660616">
    <property type="protein sequence ID" value="KFA65262.1"/>
    <property type="molecule type" value="Genomic_DNA"/>
</dbReference>
<dbReference type="GO" id="GO:0032543">
    <property type="term" value="P:mitochondrial translation"/>
    <property type="evidence" value="ECO:0007669"/>
    <property type="project" value="TreeGrafter"/>
</dbReference>
<dbReference type="GO" id="GO:0005762">
    <property type="term" value="C:mitochondrial large ribosomal subunit"/>
    <property type="evidence" value="ECO:0007669"/>
    <property type="project" value="TreeGrafter"/>
</dbReference>
<organism evidence="5 6">
    <name type="scientific">Stachybotrys chlorohalonatus (strain IBT 40285)</name>
    <dbReference type="NCBI Taxonomy" id="1283841"/>
    <lineage>
        <taxon>Eukaryota</taxon>
        <taxon>Fungi</taxon>
        <taxon>Dikarya</taxon>
        <taxon>Ascomycota</taxon>
        <taxon>Pezizomycotina</taxon>
        <taxon>Sordariomycetes</taxon>
        <taxon>Hypocreomycetidae</taxon>
        <taxon>Hypocreales</taxon>
        <taxon>Stachybotryaceae</taxon>
        <taxon>Stachybotrys</taxon>
    </lineage>
</organism>
<proteinExistence type="inferred from homology"/>
<dbReference type="OrthoDB" id="275582at2759"/>
<dbReference type="AlphaFoldDB" id="A0A084QMS7"/>
<dbReference type="InterPro" id="IPR013025">
    <property type="entry name" value="Ribosomal_uL23-like"/>
</dbReference>
<dbReference type="PANTHER" id="PTHR12059">
    <property type="entry name" value="RIBOSOMAL PROTEIN L23-RELATED"/>
    <property type="match status" value="1"/>
</dbReference>
<evidence type="ECO:0000313" key="5">
    <source>
        <dbReference type="EMBL" id="KFA65262.1"/>
    </source>
</evidence>
<dbReference type="HOGENOM" id="CLU_086423_1_0_1"/>
<reference evidence="5 6" key="1">
    <citation type="journal article" date="2014" name="BMC Genomics">
        <title>Comparative genome sequencing reveals chemotype-specific gene clusters in the toxigenic black mold Stachybotrys.</title>
        <authorList>
            <person name="Semeiks J."/>
            <person name="Borek D."/>
            <person name="Otwinowski Z."/>
            <person name="Grishin N.V."/>
        </authorList>
    </citation>
    <scope>NUCLEOTIDE SEQUENCE [LARGE SCALE GENOMIC DNA]</scope>
    <source>
        <strain evidence="5 6">IBT 40285</strain>
    </source>
</reference>
<dbReference type="GO" id="GO:0003735">
    <property type="term" value="F:structural constituent of ribosome"/>
    <property type="evidence" value="ECO:0007669"/>
    <property type="project" value="InterPro"/>
</dbReference>
<evidence type="ECO:0000256" key="2">
    <source>
        <dbReference type="ARBA" id="ARBA00022980"/>
    </source>
</evidence>
<dbReference type="Pfam" id="PF00276">
    <property type="entry name" value="Ribosomal_L23"/>
    <property type="match status" value="1"/>
</dbReference>
<keyword evidence="6" id="KW-1185">Reference proteome</keyword>
<evidence type="ECO:0000256" key="1">
    <source>
        <dbReference type="ARBA" id="ARBA00006700"/>
    </source>
</evidence>
<dbReference type="Gene3D" id="3.30.70.330">
    <property type="match status" value="1"/>
</dbReference>
<dbReference type="InParanoid" id="A0A084QMS7"/>
<keyword evidence="3" id="KW-0687">Ribonucleoprotein</keyword>
<name>A0A084QMS7_STAC4</name>
<dbReference type="SUPFAM" id="SSF54189">
    <property type="entry name" value="Ribosomal proteins S24e, L23 and L15e"/>
    <property type="match status" value="1"/>
</dbReference>
<gene>
    <name evidence="5" type="ORF">S40285_01506</name>
</gene>
<dbReference type="PANTHER" id="PTHR12059:SF5">
    <property type="entry name" value="LARGE RIBOSOMAL SUBUNIT PROTEIN UL23M"/>
    <property type="match status" value="1"/>
</dbReference>
<dbReference type="STRING" id="1283841.A0A084QMS7"/>
<comment type="similarity">
    <text evidence="1">Belongs to the universal ribosomal protein uL23 family.</text>
</comment>
<dbReference type="InterPro" id="IPR012678">
    <property type="entry name" value="Ribosomal_uL23/eL15/eS24_sf"/>
</dbReference>
<dbReference type="InterPro" id="IPR012677">
    <property type="entry name" value="Nucleotide-bd_a/b_plait_sf"/>
</dbReference>
<evidence type="ECO:0000313" key="6">
    <source>
        <dbReference type="Proteomes" id="UP000028524"/>
    </source>
</evidence>
<dbReference type="OMA" id="LPPNEAC"/>
<evidence type="ECO:0000256" key="3">
    <source>
        <dbReference type="ARBA" id="ARBA00023274"/>
    </source>
</evidence>
<accession>A0A084QMS7</accession>
<protein>
    <recommendedName>
        <fullName evidence="4">Large ribosomal subunit protein uL23m</fullName>
    </recommendedName>
</protein>
<dbReference type="Proteomes" id="UP000028524">
    <property type="component" value="Unassembled WGS sequence"/>
</dbReference>